<keyword evidence="3" id="KW-1185">Reference proteome</keyword>
<proteinExistence type="predicted"/>
<dbReference type="OrthoDB" id="9219359at2759"/>
<gene>
    <name evidence="2" type="ORF">DUI87_20706</name>
</gene>
<comment type="caution">
    <text evidence="2">The sequence shown here is derived from an EMBL/GenBank/DDBJ whole genome shotgun (WGS) entry which is preliminary data.</text>
</comment>
<dbReference type="GO" id="GO:0016032">
    <property type="term" value="P:viral process"/>
    <property type="evidence" value="ECO:0007669"/>
    <property type="project" value="InterPro"/>
</dbReference>
<protein>
    <recommendedName>
        <fullName evidence="1">Retroviral nucleocapsid Gag protein p24 C-terminal domain-containing protein</fullName>
    </recommendedName>
</protein>
<dbReference type="PANTHER" id="PTHR40389:SF3">
    <property type="entry name" value="IGE-BINDING PROTEIN"/>
    <property type="match status" value="1"/>
</dbReference>
<dbReference type="Gene3D" id="1.10.1200.30">
    <property type="match status" value="1"/>
</dbReference>
<dbReference type="PANTHER" id="PTHR40389">
    <property type="entry name" value="ENDOGENOUS RETROVIRUS GROUP K MEMBER 24 GAG POLYPROTEIN-RELATED"/>
    <property type="match status" value="1"/>
</dbReference>
<dbReference type="Proteomes" id="UP000269221">
    <property type="component" value="Unassembled WGS sequence"/>
</dbReference>
<dbReference type="InterPro" id="IPR050195">
    <property type="entry name" value="Primate_lentivir_Gag_pol-like"/>
</dbReference>
<feature type="domain" description="Retroviral nucleocapsid Gag protein p24 C-terminal" evidence="1">
    <location>
        <begin position="77"/>
        <end position="144"/>
    </location>
</feature>
<dbReference type="AlphaFoldDB" id="A0A3M0K8P3"/>
<dbReference type="SUPFAM" id="SSF47353">
    <property type="entry name" value="Retrovirus capsid dimerization domain-like"/>
    <property type="match status" value="1"/>
</dbReference>
<sequence length="215" mass="23909">MEKPLRYLLPELWQNPETAVDNNNLPILLEHLCGDGEWVSALKQAQEIPLAVLEHIKDAAFKAFFSIQPDGPIQPYRKIKQLPSEPFVTFVERLTRPIELQVKNEGAQEQVLEEMALTNANEHCKAAILSLPLEPVPTLDDMLHVCTKKCSLHDGSPKPQFQRCIQATAKSSRRHAPCVCATATAQDKNEMSPVRSGWALGLSMPFKEAISGFSG</sequence>
<dbReference type="InterPro" id="IPR045345">
    <property type="entry name" value="Gag_p24_C"/>
</dbReference>
<organism evidence="2 3">
    <name type="scientific">Hirundo rustica rustica</name>
    <dbReference type="NCBI Taxonomy" id="333673"/>
    <lineage>
        <taxon>Eukaryota</taxon>
        <taxon>Metazoa</taxon>
        <taxon>Chordata</taxon>
        <taxon>Craniata</taxon>
        <taxon>Vertebrata</taxon>
        <taxon>Euteleostomi</taxon>
        <taxon>Archelosauria</taxon>
        <taxon>Archosauria</taxon>
        <taxon>Dinosauria</taxon>
        <taxon>Saurischia</taxon>
        <taxon>Theropoda</taxon>
        <taxon>Coelurosauria</taxon>
        <taxon>Aves</taxon>
        <taxon>Neognathae</taxon>
        <taxon>Neoaves</taxon>
        <taxon>Telluraves</taxon>
        <taxon>Australaves</taxon>
        <taxon>Passeriformes</taxon>
        <taxon>Sylvioidea</taxon>
        <taxon>Hirundinidae</taxon>
        <taxon>Hirundo</taxon>
    </lineage>
</organism>
<name>A0A3M0K8P3_HIRRU</name>
<reference evidence="2 3" key="1">
    <citation type="submission" date="2018-07" db="EMBL/GenBank/DDBJ databases">
        <title>A high quality draft genome assembly of the barn swallow (H. rustica rustica).</title>
        <authorList>
            <person name="Formenti G."/>
            <person name="Chiara M."/>
            <person name="Poveda L."/>
            <person name="Francoijs K.-J."/>
            <person name="Bonisoli-Alquati A."/>
            <person name="Canova L."/>
            <person name="Gianfranceschi L."/>
            <person name="Horner D.S."/>
            <person name="Saino N."/>
        </authorList>
    </citation>
    <scope>NUCLEOTIDE SEQUENCE [LARGE SCALE GENOMIC DNA]</scope>
    <source>
        <strain evidence="2">Chelidonia</strain>
        <tissue evidence="2">Blood</tissue>
    </source>
</reference>
<dbReference type="InterPro" id="IPR008916">
    <property type="entry name" value="Retrov_capsid_C"/>
</dbReference>
<dbReference type="InterPro" id="IPR008919">
    <property type="entry name" value="Retrov_capsid_N"/>
</dbReference>
<evidence type="ECO:0000313" key="3">
    <source>
        <dbReference type="Proteomes" id="UP000269221"/>
    </source>
</evidence>
<dbReference type="Pfam" id="PF19317">
    <property type="entry name" value="Gag_p24_C"/>
    <property type="match status" value="1"/>
</dbReference>
<dbReference type="EMBL" id="QRBI01000131">
    <property type="protein sequence ID" value="RMC03507.1"/>
    <property type="molecule type" value="Genomic_DNA"/>
</dbReference>
<accession>A0A3M0K8P3</accession>
<dbReference type="Gene3D" id="1.10.375.10">
    <property type="entry name" value="Human Immunodeficiency Virus Type 1 Capsid Protein"/>
    <property type="match status" value="1"/>
</dbReference>
<evidence type="ECO:0000259" key="1">
    <source>
        <dbReference type="Pfam" id="PF19317"/>
    </source>
</evidence>
<evidence type="ECO:0000313" key="2">
    <source>
        <dbReference type="EMBL" id="RMC03507.1"/>
    </source>
</evidence>